<dbReference type="AlphaFoldDB" id="A0AAC9NSQ6"/>
<dbReference type="RefSeq" id="WP_071960545.1">
    <property type="nucleotide sequence ID" value="NZ_CP018025.1"/>
</dbReference>
<evidence type="ECO:0000313" key="2">
    <source>
        <dbReference type="EMBL" id="APD91935.1"/>
    </source>
</evidence>
<keyword evidence="1" id="KW-1133">Transmembrane helix</keyword>
<accession>A0AAC9NSQ6</accession>
<sequence>MDILNLAADLANKLNSISDAAMKDTIKKKPAIRKRFYMLVKDYQSAAGTRPLNDFFEWYLKQLDKRMEVAPQLPSLWYKYTNRKNDSSLRSFLEACHRSDIPDFKEKIKDWIPNDEYMILASQKKSDITDGLDIVIGLCAEKEEAGKQLVAILSASVPSILIGLAFHSLLYGFIYPVFVRVSENATWDGMSAAEKVFYIYESISANWPWIIGGIFFFFIFIAQTVKKWSKRGMFLRENYFDFIPPYSLSKLTSQYNITSLTYNYLRCGMPEFDAIMEVKRGSTDYVAYQIDKITSQVNVKTTDAFNTLYMGAPGCDIAERGQYVNLEESLKELIGKMKEHRDEAYAKTIKRTFTFTLKPLVFVSIALAVIPLIFQIGAMMPDT</sequence>
<feature type="transmembrane region" description="Helical" evidence="1">
    <location>
        <begin position="149"/>
        <end position="174"/>
    </location>
</feature>
<feature type="transmembrane region" description="Helical" evidence="1">
    <location>
        <begin position="360"/>
        <end position="380"/>
    </location>
</feature>
<keyword evidence="2" id="KW-0614">Plasmid</keyword>
<keyword evidence="1" id="KW-0472">Membrane</keyword>
<keyword evidence="1" id="KW-0812">Transmembrane</keyword>
<geneLocation type="plasmid" evidence="3">
    <name>pamcp48-600</name>
</geneLocation>
<dbReference type="EMBL" id="CP018025">
    <property type="protein sequence ID" value="APD91935.1"/>
    <property type="molecule type" value="Genomic_DNA"/>
</dbReference>
<gene>
    <name evidence="2" type="ORF">BM524_18620</name>
</gene>
<name>A0AAC9NSQ6_9ALTE</name>
<protein>
    <recommendedName>
        <fullName evidence="4">Type II secretion system protein GspF domain-containing protein</fullName>
    </recommendedName>
</protein>
<organism evidence="2 3">
    <name type="scientific">Alteromonas mediterranea</name>
    <dbReference type="NCBI Taxonomy" id="314275"/>
    <lineage>
        <taxon>Bacteria</taxon>
        <taxon>Pseudomonadati</taxon>
        <taxon>Pseudomonadota</taxon>
        <taxon>Gammaproteobacteria</taxon>
        <taxon>Alteromonadales</taxon>
        <taxon>Alteromonadaceae</taxon>
        <taxon>Alteromonas/Salinimonas group</taxon>
        <taxon>Alteromonas</taxon>
    </lineage>
</organism>
<dbReference type="Proteomes" id="UP000182101">
    <property type="component" value="Plasmid pAMCP48-600"/>
</dbReference>
<reference evidence="2 3" key="1">
    <citation type="submission" date="2016-11" db="EMBL/GenBank/DDBJ databases">
        <title>Networking in microbes: conjugative elements and plasmids in the genus Alteromonas.</title>
        <authorList>
            <person name="Lopez-Perez M."/>
            <person name="Ramon-Marco N."/>
            <person name="Rodriguez-Valera F."/>
        </authorList>
    </citation>
    <scope>NUCLEOTIDE SEQUENCE [LARGE SCALE GENOMIC DNA]</scope>
    <source>
        <strain evidence="2 3">CP48</strain>
        <plasmid evidence="3">pamcp48-600</plasmid>
    </source>
</reference>
<feature type="transmembrane region" description="Helical" evidence="1">
    <location>
        <begin position="207"/>
        <end position="225"/>
    </location>
</feature>
<evidence type="ECO:0000313" key="3">
    <source>
        <dbReference type="Proteomes" id="UP000182101"/>
    </source>
</evidence>
<evidence type="ECO:0008006" key="4">
    <source>
        <dbReference type="Google" id="ProtNLM"/>
    </source>
</evidence>
<proteinExistence type="predicted"/>
<evidence type="ECO:0000256" key="1">
    <source>
        <dbReference type="SAM" id="Phobius"/>
    </source>
</evidence>